<dbReference type="Gene3D" id="1.25.40.20">
    <property type="entry name" value="Ankyrin repeat-containing domain"/>
    <property type="match status" value="1"/>
</dbReference>
<evidence type="ECO:0000256" key="3">
    <source>
        <dbReference type="PROSITE-ProRule" id="PRU00023"/>
    </source>
</evidence>
<evidence type="ECO:0000256" key="1">
    <source>
        <dbReference type="ARBA" id="ARBA00022737"/>
    </source>
</evidence>
<dbReference type="AlphaFoldDB" id="A0A9P9EU07"/>
<evidence type="ECO:0000313" key="5">
    <source>
        <dbReference type="EMBL" id="KAH7144444.1"/>
    </source>
</evidence>
<protein>
    <submittedName>
        <fullName evidence="5">Ankyrin repeat-containing domain protein</fullName>
    </submittedName>
</protein>
<sequence>MDSFVVAAAMGHEAVSCLLLKHGADINGGGQRSRTPLTAAAIRGNEVVVRFLVANSADINPQNGKLMPPMAALAGSTEAVVRFLVRNGADVNYQDGTSYTPLTATVLVNDEEMVRLLIDNGADVNADCAAVLQVAKKQGYRMPYLSPGILLFLPPLLLAPGIQNFNNQRKTTGTRKPGTQNIQRPRPSD</sequence>
<dbReference type="EMBL" id="JAGMUU010000010">
    <property type="protein sequence ID" value="KAH7144444.1"/>
    <property type="molecule type" value="Genomic_DNA"/>
</dbReference>
<evidence type="ECO:0000313" key="6">
    <source>
        <dbReference type="Proteomes" id="UP000717696"/>
    </source>
</evidence>
<feature type="repeat" description="ANK" evidence="3">
    <location>
        <begin position="97"/>
        <end position="129"/>
    </location>
</feature>
<dbReference type="PANTHER" id="PTHR24171">
    <property type="entry name" value="ANKYRIN REPEAT DOMAIN-CONTAINING PROTEIN 39-RELATED"/>
    <property type="match status" value="1"/>
</dbReference>
<dbReference type="OrthoDB" id="539213at2759"/>
<keyword evidence="1" id="KW-0677">Repeat</keyword>
<dbReference type="Pfam" id="PF12796">
    <property type="entry name" value="Ank_2"/>
    <property type="match status" value="2"/>
</dbReference>
<dbReference type="InterPro" id="IPR036770">
    <property type="entry name" value="Ankyrin_rpt-contain_sf"/>
</dbReference>
<proteinExistence type="predicted"/>
<evidence type="ECO:0000256" key="4">
    <source>
        <dbReference type="SAM" id="MobiDB-lite"/>
    </source>
</evidence>
<dbReference type="SUPFAM" id="SSF48403">
    <property type="entry name" value="Ankyrin repeat"/>
    <property type="match status" value="1"/>
</dbReference>
<feature type="repeat" description="ANK" evidence="3">
    <location>
        <begin position="32"/>
        <end position="64"/>
    </location>
</feature>
<evidence type="ECO:0000256" key="2">
    <source>
        <dbReference type="ARBA" id="ARBA00023043"/>
    </source>
</evidence>
<accession>A0A9P9EU07</accession>
<name>A0A9P9EU07_9HYPO</name>
<dbReference type="PROSITE" id="PS50088">
    <property type="entry name" value="ANK_REPEAT"/>
    <property type="match status" value="3"/>
</dbReference>
<dbReference type="PROSITE" id="PS50297">
    <property type="entry name" value="ANK_REP_REGION"/>
    <property type="match status" value="3"/>
</dbReference>
<comment type="caution">
    <text evidence="5">The sequence shown here is derived from an EMBL/GenBank/DDBJ whole genome shotgun (WGS) entry which is preliminary data.</text>
</comment>
<reference evidence="5" key="1">
    <citation type="journal article" date="2021" name="Nat. Commun.">
        <title>Genetic determinants of endophytism in the Arabidopsis root mycobiome.</title>
        <authorList>
            <person name="Mesny F."/>
            <person name="Miyauchi S."/>
            <person name="Thiergart T."/>
            <person name="Pickel B."/>
            <person name="Atanasova L."/>
            <person name="Karlsson M."/>
            <person name="Huettel B."/>
            <person name="Barry K.W."/>
            <person name="Haridas S."/>
            <person name="Chen C."/>
            <person name="Bauer D."/>
            <person name="Andreopoulos W."/>
            <person name="Pangilinan J."/>
            <person name="LaButti K."/>
            <person name="Riley R."/>
            <person name="Lipzen A."/>
            <person name="Clum A."/>
            <person name="Drula E."/>
            <person name="Henrissat B."/>
            <person name="Kohler A."/>
            <person name="Grigoriev I.V."/>
            <person name="Martin F.M."/>
            <person name="Hacquard S."/>
        </authorList>
    </citation>
    <scope>NUCLEOTIDE SEQUENCE</scope>
    <source>
        <strain evidence="5">MPI-CAGE-AT-0021</strain>
    </source>
</reference>
<dbReference type="SMART" id="SM00248">
    <property type="entry name" value="ANK"/>
    <property type="match status" value="4"/>
</dbReference>
<gene>
    <name evidence="5" type="ORF">B0J13DRAFT_635574</name>
</gene>
<dbReference type="InterPro" id="IPR002110">
    <property type="entry name" value="Ankyrin_rpt"/>
</dbReference>
<keyword evidence="6" id="KW-1185">Reference proteome</keyword>
<keyword evidence="2 3" id="KW-0040">ANK repeat</keyword>
<dbReference type="Proteomes" id="UP000717696">
    <property type="component" value="Unassembled WGS sequence"/>
</dbReference>
<feature type="region of interest" description="Disordered" evidence="4">
    <location>
        <begin position="166"/>
        <end position="189"/>
    </location>
</feature>
<dbReference type="PRINTS" id="PR01415">
    <property type="entry name" value="ANKYRIN"/>
</dbReference>
<feature type="repeat" description="ANK" evidence="3">
    <location>
        <begin position="63"/>
        <end position="96"/>
    </location>
</feature>
<organism evidence="5 6">
    <name type="scientific">Dactylonectria estremocensis</name>
    <dbReference type="NCBI Taxonomy" id="1079267"/>
    <lineage>
        <taxon>Eukaryota</taxon>
        <taxon>Fungi</taxon>
        <taxon>Dikarya</taxon>
        <taxon>Ascomycota</taxon>
        <taxon>Pezizomycotina</taxon>
        <taxon>Sordariomycetes</taxon>
        <taxon>Hypocreomycetidae</taxon>
        <taxon>Hypocreales</taxon>
        <taxon>Nectriaceae</taxon>
        <taxon>Dactylonectria</taxon>
    </lineage>
</organism>